<dbReference type="SMART" id="SM00867">
    <property type="entry name" value="YceI"/>
    <property type="match status" value="1"/>
</dbReference>
<keyword evidence="4" id="KW-1185">Reference proteome</keyword>
<comment type="caution">
    <text evidence="3">The sequence shown here is derived from an EMBL/GenBank/DDBJ whole genome shotgun (WGS) entry which is preliminary data.</text>
</comment>
<dbReference type="InterPro" id="IPR007372">
    <property type="entry name" value="Lipid/polyisoprenoid-bd_YceI"/>
</dbReference>
<dbReference type="AlphaFoldDB" id="A0A3D8YBI4"/>
<dbReference type="Proteomes" id="UP000256373">
    <property type="component" value="Unassembled WGS sequence"/>
</dbReference>
<dbReference type="SUPFAM" id="SSF101874">
    <property type="entry name" value="YceI-like"/>
    <property type="match status" value="1"/>
</dbReference>
<feature type="signal peptide" evidence="1">
    <location>
        <begin position="1"/>
        <end position="20"/>
    </location>
</feature>
<dbReference type="Gene3D" id="2.40.128.110">
    <property type="entry name" value="Lipid/polyisoprenoid-binding, YceI-like"/>
    <property type="match status" value="1"/>
</dbReference>
<organism evidence="3 4">
    <name type="scientific">Dyadobacter luteus</name>
    <dbReference type="NCBI Taxonomy" id="2259619"/>
    <lineage>
        <taxon>Bacteria</taxon>
        <taxon>Pseudomonadati</taxon>
        <taxon>Bacteroidota</taxon>
        <taxon>Cytophagia</taxon>
        <taxon>Cytophagales</taxon>
        <taxon>Spirosomataceae</taxon>
        <taxon>Dyadobacter</taxon>
    </lineage>
</organism>
<dbReference type="PANTHER" id="PTHR34406">
    <property type="entry name" value="PROTEIN YCEI"/>
    <property type="match status" value="1"/>
</dbReference>
<sequence length="176" mass="19756">MKHLPFILILWTVFSNITNAQTSRVVSGSTNFSVKFVLGTCDGTFDAPKGTAVFDENNPGKSSFNLTIDASSFQTGNKTRDKDMKSEKYFHVAKFPEIRFKSSKIEKSGNNYRASGTLIIRDVSKNVTLPFDAKKNKDGGYTLSSQFEVNRLDYQIGEKDWKLKDIVTVQIVAEIH</sequence>
<evidence type="ECO:0000259" key="2">
    <source>
        <dbReference type="SMART" id="SM00867"/>
    </source>
</evidence>
<protein>
    <submittedName>
        <fullName evidence="3">YceI family protein</fullName>
    </submittedName>
</protein>
<evidence type="ECO:0000313" key="4">
    <source>
        <dbReference type="Proteomes" id="UP000256373"/>
    </source>
</evidence>
<dbReference type="OrthoDB" id="9811006at2"/>
<evidence type="ECO:0000256" key="1">
    <source>
        <dbReference type="SAM" id="SignalP"/>
    </source>
</evidence>
<proteinExistence type="predicted"/>
<keyword evidence="1" id="KW-0732">Signal</keyword>
<dbReference type="RefSeq" id="WP_115831321.1">
    <property type="nucleotide sequence ID" value="NZ_QNUL01000008.1"/>
</dbReference>
<accession>A0A3D8YBI4</accession>
<name>A0A3D8YBI4_9BACT</name>
<dbReference type="Pfam" id="PF04264">
    <property type="entry name" value="YceI"/>
    <property type="match status" value="1"/>
</dbReference>
<gene>
    <name evidence="3" type="ORF">DSL64_12955</name>
</gene>
<feature type="chain" id="PRO_5017798098" evidence="1">
    <location>
        <begin position="21"/>
        <end position="176"/>
    </location>
</feature>
<feature type="domain" description="Lipid/polyisoprenoid-binding YceI-like" evidence="2">
    <location>
        <begin position="22"/>
        <end position="176"/>
    </location>
</feature>
<evidence type="ECO:0000313" key="3">
    <source>
        <dbReference type="EMBL" id="REA61348.1"/>
    </source>
</evidence>
<reference evidence="3 4" key="1">
    <citation type="submission" date="2018-07" db="EMBL/GenBank/DDBJ databases">
        <title>Dyadobacter roseus sp. nov., isolated from rose rhizosphere soil.</title>
        <authorList>
            <person name="Chen L."/>
        </authorList>
    </citation>
    <scope>NUCLEOTIDE SEQUENCE [LARGE SCALE GENOMIC DNA]</scope>
    <source>
        <strain evidence="3 4">RS19</strain>
    </source>
</reference>
<dbReference type="PANTHER" id="PTHR34406:SF1">
    <property type="entry name" value="PROTEIN YCEI"/>
    <property type="match status" value="1"/>
</dbReference>
<dbReference type="EMBL" id="QNUL01000008">
    <property type="protein sequence ID" value="REA61348.1"/>
    <property type="molecule type" value="Genomic_DNA"/>
</dbReference>
<dbReference type="InterPro" id="IPR036761">
    <property type="entry name" value="TTHA0802/YceI-like_sf"/>
</dbReference>